<evidence type="ECO:0000313" key="2">
    <source>
        <dbReference type="EMBL" id="CAD2168135.1"/>
    </source>
</evidence>
<dbReference type="AlphaFoldDB" id="A0A6V7V1A4"/>
<feature type="signal peptide" evidence="1">
    <location>
        <begin position="1"/>
        <end position="21"/>
    </location>
</feature>
<evidence type="ECO:0000313" key="3">
    <source>
        <dbReference type="Proteomes" id="UP000580250"/>
    </source>
</evidence>
<dbReference type="EMBL" id="CAJEWN010000136">
    <property type="protein sequence ID" value="CAD2168135.1"/>
    <property type="molecule type" value="Genomic_DNA"/>
</dbReference>
<dbReference type="Proteomes" id="UP000580250">
    <property type="component" value="Unassembled WGS sequence"/>
</dbReference>
<proteinExistence type="predicted"/>
<sequence>MCCLLPKIVLFIYLSIYLIKSTKNEIQNGHSNSERIIRRNKSLLELINEDYENEKNEELIERIEILKPYTEKVSKNVAIKMTEEFNKNPQKYKSDFDKEIFLSDVKEKKSCGEIKIATYKLLKNSTKVGVFHVGVFVCGIEIHFHRPGLEYWIPKYFHTRFDGGHFKNYDEIFLKNKNGGGGKAGEMSKQIYLLLKLLM</sequence>
<organism evidence="2 3">
    <name type="scientific">Meloidogyne enterolobii</name>
    <name type="common">Root-knot nematode worm</name>
    <name type="synonym">Meloidogyne mayaguensis</name>
    <dbReference type="NCBI Taxonomy" id="390850"/>
    <lineage>
        <taxon>Eukaryota</taxon>
        <taxon>Metazoa</taxon>
        <taxon>Ecdysozoa</taxon>
        <taxon>Nematoda</taxon>
        <taxon>Chromadorea</taxon>
        <taxon>Rhabditida</taxon>
        <taxon>Tylenchina</taxon>
        <taxon>Tylenchomorpha</taxon>
        <taxon>Tylenchoidea</taxon>
        <taxon>Meloidogynidae</taxon>
        <taxon>Meloidogyninae</taxon>
        <taxon>Meloidogyne</taxon>
    </lineage>
</organism>
<evidence type="ECO:0000256" key="1">
    <source>
        <dbReference type="SAM" id="SignalP"/>
    </source>
</evidence>
<accession>A0A6V7V1A4</accession>
<gene>
    <name evidence="2" type="ORF">MENT_LOCUS19479</name>
</gene>
<name>A0A6V7V1A4_MELEN</name>
<keyword evidence="1" id="KW-0732">Signal</keyword>
<comment type="caution">
    <text evidence="2">The sequence shown here is derived from an EMBL/GenBank/DDBJ whole genome shotgun (WGS) entry which is preliminary data.</text>
</comment>
<protein>
    <submittedName>
        <fullName evidence="2">Uncharacterized protein</fullName>
    </submittedName>
</protein>
<reference evidence="2 3" key="1">
    <citation type="submission" date="2020-08" db="EMBL/GenBank/DDBJ databases">
        <authorList>
            <person name="Koutsovoulos G."/>
            <person name="Danchin GJ E."/>
        </authorList>
    </citation>
    <scope>NUCLEOTIDE SEQUENCE [LARGE SCALE GENOMIC DNA]</scope>
</reference>
<feature type="chain" id="PRO_5028211883" evidence="1">
    <location>
        <begin position="22"/>
        <end position="199"/>
    </location>
</feature>